<dbReference type="EMBL" id="CAJPEV010000323">
    <property type="protein sequence ID" value="CAG0883983.1"/>
    <property type="molecule type" value="Genomic_DNA"/>
</dbReference>
<accession>A0A7R9A4C5</accession>
<dbReference type="PANTHER" id="PTHR12668">
    <property type="entry name" value="TRANSMEMBRANE PROTEIN 14, 15"/>
    <property type="match status" value="1"/>
</dbReference>
<reference evidence="7" key="1">
    <citation type="submission" date="2020-11" db="EMBL/GenBank/DDBJ databases">
        <authorList>
            <person name="Tran Van P."/>
        </authorList>
    </citation>
    <scope>NUCLEOTIDE SEQUENCE</scope>
</reference>
<evidence type="ECO:0000256" key="3">
    <source>
        <dbReference type="ARBA" id="ARBA00022692"/>
    </source>
</evidence>
<dbReference type="Pfam" id="PF03647">
    <property type="entry name" value="Tmemb_14"/>
    <property type="match status" value="1"/>
</dbReference>
<feature type="transmembrane region" description="Helical" evidence="6">
    <location>
        <begin position="6"/>
        <end position="26"/>
    </location>
</feature>
<dbReference type="Proteomes" id="UP000677054">
    <property type="component" value="Unassembled WGS sequence"/>
</dbReference>
<evidence type="ECO:0000256" key="1">
    <source>
        <dbReference type="ARBA" id="ARBA00004370"/>
    </source>
</evidence>
<evidence type="ECO:0000313" key="8">
    <source>
        <dbReference type="Proteomes" id="UP000677054"/>
    </source>
</evidence>
<dbReference type="OrthoDB" id="5620at2759"/>
<evidence type="ECO:0000256" key="5">
    <source>
        <dbReference type="ARBA" id="ARBA00023136"/>
    </source>
</evidence>
<evidence type="ECO:0000256" key="4">
    <source>
        <dbReference type="ARBA" id="ARBA00022989"/>
    </source>
</evidence>
<dbReference type="GO" id="GO:0070453">
    <property type="term" value="P:regulation of heme biosynthetic process"/>
    <property type="evidence" value="ECO:0007669"/>
    <property type="project" value="TreeGrafter"/>
</dbReference>
<keyword evidence="8" id="KW-1185">Reference proteome</keyword>
<comment type="subcellular location">
    <subcellularLocation>
        <location evidence="1">Membrane</location>
    </subcellularLocation>
</comment>
<sequence>MPQQHIDFLGFGYAAVVAVGGLIGYVKAGSIPSLAAGLAFGGILGAGAYMTSQDNSKVYFPLITSIALTGLMGYRFYNSGKFMPAGLVATLG</sequence>
<evidence type="ECO:0000256" key="2">
    <source>
        <dbReference type="ARBA" id="ARBA00007590"/>
    </source>
</evidence>
<dbReference type="AlphaFoldDB" id="A0A7R9A4C5"/>
<dbReference type="InterPro" id="IPR005349">
    <property type="entry name" value="TMEM14"/>
</dbReference>
<dbReference type="InterPro" id="IPR044890">
    <property type="entry name" value="TMEM14_sf"/>
</dbReference>
<organism evidence="7">
    <name type="scientific">Darwinula stevensoni</name>
    <dbReference type="NCBI Taxonomy" id="69355"/>
    <lineage>
        <taxon>Eukaryota</taxon>
        <taxon>Metazoa</taxon>
        <taxon>Ecdysozoa</taxon>
        <taxon>Arthropoda</taxon>
        <taxon>Crustacea</taxon>
        <taxon>Oligostraca</taxon>
        <taxon>Ostracoda</taxon>
        <taxon>Podocopa</taxon>
        <taxon>Podocopida</taxon>
        <taxon>Darwinulocopina</taxon>
        <taxon>Darwinuloidea</taxon>
        <taxon>Darwinulidae</taxon>
        <taxon>Darwinula</taxon>
    </lineage>
</organism>
<name>A0A7R9A4C5_9CRUS</name>
<feature type="transmembrane region" description="Helical" evidence="6">
    <location>
        <begin position="33"/>
        <end position="52"/>
    </location>
</feature>
<dbReference type="PANTHER" id="PTHR12668:SF43">
    <property type="entry name" value="TRANSMEMBRANE PROTEIN 14 HOMOLOG"/>
    <property type="match status" value="1"/>
</dbReference>
<dbReference type="EMBL" id="LR899840">
    <property type="protein sequence ID" value="CAD7242838.1"/>
    <property type="molecule type" value="Genomic_DNA"/>
</dbReference>
<feature type="transmembrane region" description="Helical" evidence="6">
    <location>
        <begin position="58"/>
        <end position="77"/>
    </location>
</feature>
<protein>
    <recommendedName>
        <fullName evidence="9">Transmembrane protein 14C</fullName>
    </recommendedName>
</protein>
<keyword evidence="5 6" id="KW-0472">Membrane</keyword>
<dbReference type="Gene3D" id="1.10.10.1740">
    <property type="entry name" value="Transmembrane protein 14-like"/>
    <property type="match status" value="1"/>
</dbReference>
<comment type="similarity">
    <text evidence="2">Belongs to the TMEM14 family.</text>
</comment>
<evidence type="ECO:0008006" key="9">
    <source>
        <dbReference type="Google" id="ProtNLM"/>
    </source>
</evidence>
<dbReference type="GO" id="GO:0031966">
    <property type="term" value="C:mitochondrial membrane"/>
    <property type="evidence" value="ECO:0007669"/>
    <property type="project" value="TreeGrafter"/>
</dbReference>
<keyword evidence="3 6" id="KW-0812">Transmembrane</keyword>
<evidence type="ECO:0000313" key="7">
    <source>
        <dbReference type="EMBL" id="CAD7242838.1"/>
    </source>
</evidence>
<evidence type="ECO:0000256" key="6">
    <source>
        <dbReference type="SAM" id="Phobius"/>
    </source>
</evidence>
<keyword evidence="4 6" id="KW-1133">Transmembrane helix</keyword>
<gene>
    <name evidence="7" type="ORF">DSTB1V02_LOCUS2782</name>
</gene>
<proteinExistence type="inferred from homology"/>